<gene>
    <name evidence="3" type="ORF">JFN88_11930</name>
</gene>
<evidence type="ECO:0000313" key="4">
    <source>
        <dbReference type="Proteomes" id="UP000640274"/>
    </source>
</evidence>
<dbReference type="Gene3D" id="2.60.120.10">
    <property type="entry name" value="Jelly Rolls"/>
    <property type="match status" value="1"/>
</dbReference>
<reference evidence="3" key="1">
    <citation type="submission" date="2020-12" db="EMBL/GenBank/DDBJ databases">
        <authorList>
            <person name="Huq M.A."/>
        </authorList>
    </citation>
    <scope>NUCLEOTIDE SEQUENCE</scope>
    <source>
        <strain evidence="3">MAHUQ-46</strain>
    </source>
</reference>
<evidence type="ECO:0000259" key="1">
    <source>
        <dbReference type="Pfam" id="PF01370"/>
    </source>
</evidence>
<name>A0A934MR43_9BACL</name>
<accession>A0A934MR43</accession>
<protein>
    <submittedName>
        <fullName evidence="3">NAD-dependent epimerase/dehydratase family protein</fullName>
    </submittedName>
</protein>
<comment type="caution">
    <text evidence="3">The sequence shown here is derived from an EMBL/GenBank/DDBJ whole genome shotgun (WGS) entry which is preliminary data.</text>
</comment>
<proteinExistence type="predicted"/>
<organism evidence="3 4">
    <name type="scientific">Paenibacillus roseus</name>
    <dbReference type="NCBI Taxonomy" id="2798579"/>
    <lineage>
        <taxon>Bacteria</taxon>
        <taxon>Bacillati</taxon>
        <taxon>Bacillota</taxon>
        <taxon>Bacilli</taxon>
        <taxon>Bacillales</taxon>
        <taxon>Paenibacillaceae</taxon>
        <taxon>Paenibacillus</taxon>
    </lineage>
</organism>
<dbReference type="Pfam" id="PF14667">
    <property type="entry name" value="Polysacc_synt_C"/>
    <property type="match status" value="1"/>
</dbReference>
<dbReference type="PANTHER" id="PTHR43245:SF55">
    <property type="entry name" value="NAD(P)-BINDING DOMAIN-CONTAINING PROTEIN"/>
    <property type="match status" value="1"/>
</dbReference>
<dbReference type="InterPro" id="IPR050177">
    <property type="entry name" value="Lipid_A_modif_metabolic_enz"/>
</dbReference>
<dbReference type="CDD" id="cd07007">
    <property type="entry name" value="cupin_CapF-like_C"/>
    <property type="match status" value="1"/>
</dbReference>
<sequence length="369" mass="42287">MKILVTGSRGFIGKNLIAELKNRGYQNILEYHKDTDQELLVEYTKCCDFVCHLAGVNRPESDEQFYEGNSGFTSQLVNLLKENGKNTPVLFTSSIQVGRDNAYGKSKKLAEEVVFQYGHDTKTNVFVYRLPNIFGKWCRPNYNSVVATFVHKIARDEEIVIHDAEAKLNLAYIVDVVEEFIKVIEGKVDSVSDVIDLPVTKCIKVGELAEKIQLFKANRDTLKMPSLEDKFDRALYATYLSYLEENNFSYKLNKKVDNRGWLAEFIKSDSMGQIFVSKTKPGISRGNHWHHTKVEKFLVLQGKAVIRFRQINSEKIIEYKVDGETPEVVDIPVGYTHSIENLGEEDLITLFWACEVFDPARPDTYWLEV</sequence>
<dbReference type="InterPro" id="IPR036291">
    <property type="entry name" value="NAD(P)-bd_dom_sf"/>
</dbReference>
<feature type="domain" description="NAD-dependent epimerase/dehydratase" evidence="1">
    <location>
        <begin position="3"/>
        <end position="186"/>
    </location>
</feature>
<dbReference type="RefSeq" id="WP_199019525.1">
    <property type="nucleotide sequence ID" value="NZ_JAELUP010000062.1"/>
</dbReference>
<dbReference type="AlphaFoldDB" id="A0A934MR43"/>
<dbReference type="Proteomes" id="UP000640274">
    <property type="component" value="Unassembled WGS sequence"/>
</dbReference>
<dbReference type="InterPro" id="IPR011051">
    <property type="entry name" value="RmlC_Cupin_sf"/>
</dbReference>
<dbReference type="InterPro" id="IPR029303">
    <property type="entry name" value="CapF_C"/>
</dbReference>
<keyword evidence="4" id="KW-1185">Reference proteome</keyword>
<dbReference type="SUPFAM" id="SSF51182">
    <property type="entry name" value="RmlC-like cupins"/>
    <property type="match status" value="1"/>
</dbReference>
<feature type="domain" description="Capsular polysaccharide assembling protein CapF C-terminal" evidence="2">
    <location>
        <begin position="256"/>
        <end position="365"/>
    </location>
</feature>
<dbReference type="EMBL" id="JAELUP010000062">
    <property type="protein sequence ID" value="MBJ6361974.1"/>
    <property type="molecule type" value="Genomic_DNA"/>
</dbReference>
<dbReference type="InterPro" id="IPR001509">
    <property type="entry name" value="Epimerase_deHydtase"/>
</dbReference>
<dbReference type="SUPFAM" id="SSF51735">
    <property type="entry name" value="NAD(P)-binding Rossmann-fold domains"/>
    <property type="match status" value="1"/>
</dbReference>
<dbReference type="InterPro" id="IPR014710">
    <property type="entry name" value="RmlC-like_jellyroll"/>
</dbReference>
<evidence type="ECO:0000313" key="3">
    <source>
        <dbReference type="EMBL" id="MBJ6361974.1"/>
    </source>
</evidence>
<dbReference type="PANTHER" id="PTHR43245">
    <property type="entry name" value="BIFUNCTIONAL POLYMYXIN RESISTANCE PROTEIN ARNA"/>
    <property type="match status" value="1"/>
</dbReference>
<evidence type="ECO:0000259" key="2">
    <source>
        <dbReference type="Pfam" id="PF14667"/>
    </source>
</evidence>
<dbReference type="Pfam" id="PF01370">
    <property type="entry name" value="Epimerase"/>
    <property type="match status" value="1"/>
</dbReference>
<dbReference type="Gene3D" id="3.40.50.720">
    <property type="entry name" value="NAD(P)-binding Rossmann-like Domain"/>
    <property type="match status" value="1"/>
</dbReference>